<gene>
    <name evidence="2" type="ORF">ERS007739_04969</name>
    <name evidence="1" type="ORF">ERS027659_04250</name>
</gene>
<protein>
    <submittedName>
        <fullName evidence="1">Uncharacterized protein</fullName>
    </submittedName>
</protein>
<proteinExistence type="predicted"/>
<evidence type="ECO:0000313" key="2">
    <source>
        <dbReference type="EMBL" id="CPA95135.1"/>
    </source>
</evidence>
<evidence type="ECO:0000313" key="3">
    <source>
        <dbReference type="Proteomes" id="UP000039021"/>
    </source>
</evidence>
<reference evidence="3 4" key="2">
    <citation type="submission" date="2015-03" db="EMBL/GenBank/DDBJ databases">
        <authorList>
            <consortium name="Pathogen Informatics"/>
        </authorList>
    </citation>
    <scope>NUCLEOTIDE SEQUENCE [LARGE SCALE GENOMIC DNA]</scope>
    <source>
        <strain evidence="1 4">Bir 185</strain>
        <strain evidence="3">N09902308</strain>
    </source>
</reference>
<name>A0A655AHN4_MYCTX</name>
<dbReference type="EMBL" id="CNFT01001461">
    <property type="protein sequence ID" value="CKT32450.1"/>
    <property type="molecule type" value="Genomic_DNA"/>
</dbReference>
<dbReference type="Proteomes" id="UP000050164">
    <property type="component" value="Unassembled WGS sequence"/>
</dbReference>
<evidence type="ECO:0000313" key="1">
    <source>
        <dbReference type="EMBL" id="CKT32450.1"/>
    </source>
</evidence>
<accession>A0A655AHN4</accession>
<dbReference type="EMBL" id="CSBK01003476">
    <property type="protein sequence ID" value="CPA95135.1"/>
    <property type="molecule type" value="Genomic_DNA"/>
</dbReference>
<dbReference type="AlphaFoldDB" id="A0A655AHN4"/>
<reference evidence="2" key="1">
    <citation type="submission" date="2015-03" db="EMBL/GenBank/DDBJ databases">
        <authorList>
            <consortium name="Pathogen Informatics"/>
            <person name="Murphy D."/>
        </authorList>
    </citation>
    <scope>NUCLEOTIDE SEQUENCE</scope>
    <source>
        <strain evidence="2">N09902308</strain>
    </source>
</reference>
<organism evidence="1 4">
    <name type="scientific">Mycobacterium tuberculosis</name>
    <dbReference type="NCBI Taxonomy" id="1773"/>
    <lineage>
        <taxon>Bacteria</taxon>
        <taxon>Bacillati</taxon>
        <taxon>Actinomycetota</taxon>
        <taxon>Actinomycetes</taxon>
        <taxon>Mycobacteriales</taxon>
        <taxon>Mycobacteriaceae</taxon>
        <taxon>Mycobacterium</taxon>
        <taxon>Mycobacterium tuberculosis complex</taxon>
    </lineage>
</organism>
<sequence>MYNSTTTPALNGAVTIWPIVTPMAESVAPTSRMVTDPSDAVTAVTISPTIMKGAAIALPTTPTTSTVSRRMPRTRQKP</sequence>
<dbReference type="Proteomes" id="UP000039021">
    <property type="component" value="Unassembled WGS sequence"/>
</dbReference>
<evidence type="ECO:0000313" key="4">
    <source>
        <dbReference type="Proteomes" id="UP000050164"/>
    </source>
</evidence>